<reference evidence="1 2" key="1">
    <citation type="submission" date="2024-10" db="EMBL/GenBank/DDBJ databases">
        <authorList>
            <person name="Topkara A.R."/>
            <person name="Saygin H."/>
        </authorList>
    </citation>
    <scope>NUCLEOTIDE SEQUENCE [LARGE SCALE GENOMIC DNA]</scope>
    <source>
        <strain evidence="1 2">M3C6</strain>
    </source>
</reference>
<dbReference type="RefSeq" id="WP_393177702.1">
    <property type="nucleotide sequence ID" value="NZ_JBICRM010000075.1"/>
</dbReference>
<keyword evidence="2" id="KW-1185">Reference proteome</keyword>
<dbReference type="EMBL" id="JBICRM010000075">
    <property type="protein sequence ID" value="MFG1711178.1"/>
    <property type="molecule type" value="Genomic_DNA"/>
</dbReference>
<sequence>MKLRALVSNGDFSDYWTYHLAREHQRIYQTRYQRKYDLTA</sequence>
<accession>A0ABW7AVX0</accession>
<gene>
    <name evidence="1" type="ORF">ACFLIM_49305</name>
</gene>
<comment type="caution">
    <text evidence="1">The sequence shown here is derived from an EMBL/GenBank/DDBJ whole genome shotgun (WGS) entry which is preliminary data.</text>
</comment>
<proteinExistence type="predicted"/>
<evidence type="ECO:0000313" key="2">
    <source>
        <dbReference type="Proteomes" id="UP001603978"/>
    </source>
</evidence>
<protein>
    <submittedName>
        <fullName evidence="1">Uncharacterized protein</fullName>
    </submittedName>
</protein>
<name>A0ABW7AVX0_9ACTN</name>
<dbReference type="Proteomes" id="UP001603978">
    <property type="component" value="Unassembled WGS sequence"/>
</dbReference>
<evidence type="ECO:0000313" key="1">
    <source>
        <dbReference type="EMBL" id="MFG1711178.1"/>
    </source>
</evidence>
<organism evidence="1 2">
    <name type="scientific">Nonomuraea marmarensis</name>
    <dbReference type="NCBI Taxonomy" id="3351344"/>
    <lineage>
        <taxon>Bacteria</taxon>
        <taxon>Bacillati</taxon>
        <taxon>Actinomycetota</taxon>
        <taxon>Actinomycetes</taxon>
        <taxon>Streptosporangiales</taxon>
        <taxon>Streptosporangiaceae</taxon>
        <taxon>Nonomuraea</taxon>
    </lineage>
</organism>